<dbReference type="RefSeq" id="WP_091830211.1">
    <property type="nucleotide sequence ID" value="NZ_FOAN01000001.1"/>
</dbReference>
<keyword evidence="4" id="KW-1185">Reference proteome</keyword>
<evidence type="ECO:0000256" key="1">
    <source>
        <dbReference type="SAM" id="MobiDB-lite"/>
    </source>
</evidence>
<accession>A0A1H7IKM8</accession>
<evidence type="ECO:0000256" key="2">
    <source>
        <dbReference type="SAM" id="SignalP"/>
    </source>
</evidence>
<protein>
    <submittedName>
        <fullName evidence="3">Uncharacterized protein</fullName>
    </submittedName>
</protein>
<dbReference type="Proteomes" id="UP000199664">
    <property type="component" value="Unassembled WGS sequence"/>
</dbReference>
<keyword evidence="2" id="KW-0732">Signal</keyword>
<evidence type="ECO:0000313" key="3">
    <source>
        <dbReference type="EMBL" id="SEK61275.1"/>
    </source>
</evidence>
<organism evidence="3 4">
    <name type="scientific">Bosea lupini</name>
    <dbReference type="NCBI Taxonomy" id="1036779"/>
    <lineage>
        <taxon>Bacteria</taxon>
        <taxon>Pseudomonadati</taxon>
        <taxon>Pseudomonadota</taxon>
        <taxon>Alphaproteobacteria</taxon>
        <taxon>Hyphomicrobiales</taxon>
        <taxon>Boseaceae</taxon>
        <taxon>Bosea</taxon>
    </lineage>
</organism>
<dbReference type="AlphaFoldDB" id="A0A1H7IKM8"/>
<dbReference type="EMBL" id="FOAN01000001">
    <property type="protein sequence ID" value="SEK61275.1"/>
    <property type="molecule type" value="Genomic_DNA"/>
</dbReference>
<dbReference type="OrthoDB" id="8117102at2"/>
<name>A0A1H7IKM8_9HYPH</name>
<proteinExistence type="predicted"/>
<feature type="chain" id="PRO_5011645576" evidence="2">
    <location>
        <begin position="22"/>
        <end position="124"/>
    </location>
</feature>
<feature type="signal peptide" evidence="2">
    <location>
        <begin position="1"/>
        <end position="21"/>
    </location>
</feature>
<gene>
    <name evidence="3" type="ORF">SAMN04515666_101966</name>
</gene>
<evidence type="ECO:0000313" key="4">
    <source>
        <dbReference type="Proteomes" id="UP000199664"/>
    </source>
</evidence>
<feature type="region of interest" description="Disordered" evidence="1">
    <location>
        <begin position="22"/>
        <end position="46"/>
    </location>
</feature>
<sequence length="124" mass="12729">MRMITIAAASAATILAGAAYAQAPSTERPSAKPPASSQEAPAGAPTITSVKVVEIDELPEASKAQVNQLVATRTAAELETLRQAVEKAPAAKSAVEAKGFSTRDVVLAQVSNEGELTIVTRKTS</sequence>
<reference evidence="4" key="1">
    <citation type="submission" date="2016-10" db="EMBL/GenBank/DDBJ databases">
        <authorList>
            <person name="Varghese N."/>
            <person name="Submissions S."/>
        </authorList>
    </citation>
    <scope>NUCLEOTIDE SEQUENCE [LARGE SCALE GENOMIC DNA]</scope>
    <source>
        <strain evidence="4">LMG 26383,CCUG 61248,R- 45681</strain>
    </source>
</reference>